<dbReference type="Proteomes" id="UP000655366">
    <property type="component" value="Unassembled WGS sequence"/>
</dbReference>
<sequence>MSDMFPASPRTPVMTAPAILEWLAGEIDDVTATLEKSDDPITRGIHAAIRGHLEDMSARFAATTMRAMDGDTSAGRRQFPTNS</sequence>
<organism evidence="1 2">
    <name type="scientific">Arthrobacter terrae</name>
    <dbReference type="NCBI Taxonomy" id="2935737"/>
    <lineage>
        <taxon>Bacteria</taxon>
        <taxon>Bacillati</taxon>
        <taxon>Actinomycetota</taxon>
        <taxon>Actinomycetes</taxon>
        <taxon>Micrococcales</taxon>
        <taxon>Micrococcaceae</taxon>
        <taxon>Arthrobacter</taxon>
    </lineage>
</organism>
<evidence type="ECO:0000313" key="1">
    <source>
        <dbReference type="EMBL" id="MBG0738800.1"/>
    </source>
</evidence>
<dbReference type="RefSeq" id="WP_196395736.1">
    <property type="nucleotide sequence ID" value="NZ_JADNYM010000005.1"/>
</dbReference>
<name>A0A931CMC5_9MICC</name>
<dbReference type="AlphaFoldDB" id="A0A931CMC5"/>
<keyword evidence="2" id="KW-1185">Reference proteome</keyword>
<protein>
    <submittedName>
        <fullName evidence="1">Uncharacterized protein</fullName>
    </submittedName>
</protein>
<gene>
    <name evidence="1" type="ORF">IV500_05120</name>
</gene>
<dbReference type="EMBL" id="JADNYM010000005">
    <property type="protein sequence ID" value="MBG0738800.1"/>
    <property type="molecule type" value="Genomic_DNA"/>
</dbReference>
<evidence type="ECO:0000313" key="2">
    <source>
        <dbReference type="Proteomes" id="UP000655366"/>
    </source>
</evidence>
<proteinExistence type="predicted"/>
<reference evidence="1 2" key="1">
    <citation type="submission" date="2020-11" db="EMBL/GenBank/DDBJ databases">
        <title>Arthrobacter antarcticus sp. nov., isolated from Antarctic Soil.</title>
        <authorList>
            <person name="Li J."/>
        </authorList>
    </citation>
    <scope>NUCLEOTIDE SEQUENCE [LARGE SCALE GENOMIC DNA]</scope>
    <source>
        <strain evidence="1 2">Z1-20</strain>
    </source>
</reference>
<accession>A0A931CMC5</accession>
<comment type="caution">
    <text evidence="1">The sequence shown here is derived from an EMBL/GenBank/DDBJ whole genome shotgun (WGS) entry which is preliminary data.</text>
</comment>